<organism evidence="1 2">
    <name type="scientific">Maribacter litoralis</name>
    <dbReference type="NCBI Taxonomy" id="2059726"/>
    <lineage>
        <taxon>Bacteria</taxon>
        <taxon>Pseudomonadati</taxon>
        <taxon>Bacteroidota</taxon>
        <taxon>Flavobacteriia</taxon>
        <taxon>Flavobacteriales</taxon>
        <taxon>Flavobacteriaceae</taxon>
        <taxon>Maribacter</taxon>
    </lineage>
</organism>
<accession>A0A653MNC3</accession>
<name>A0A653MNC3_9FLAO</name>
<proteinExistence type="predicted"/>
<dbReference type="Proteomes" id="UP000430202">
    <property type="component" value="Unassembled WGS sequence"/>
</dbReference>
<gene>
    <name evidence="1" type="ORF">MARI151_10402</name>
</gene>
<evidence type="ECO:0000313" key="1">
    <source>
        <dbReference type="EMBL" id="VXB05575.1"/>
    </source>
</evidence>
<dbReference type="EMBL" id="CABWLR010000001">
    <property type="protein sequence ID" value="VXB05575.1"/>
    <property type="molecule type" value="Genomic_DNA"/>
</dbReference>
<sequence>MLSLFRSGNHSFSLLSSGAKVLCRKALLSSTDSRAMDSVIQSLCPRISNSEFLFLLERVIYTLPSSSISMAIGSGAKESEAHKLSSSPSATLAVIVFRASFAISMRSVLSCSMVSGISIGFLFTHDAQKNNREAIPKRNFLKIVIVVWLNNILKVANNVDNQERN</sequence>
<reference evidence="1 2" key="1">
    <citation type="submission" date="2019-10" db="EMBL/GenBank/DDBJ databases">
        <authorList>
            <person name="Karimi E."/>
        </authorList>
    </citation>
    <scope>NUCLEOTIDE SEQUENCE [LARGE SCALE GENOMIC DNA]</scope>
    <source>
        <strain evidence="1">Maribacter sp. 151</strain>
    </source>
</reference>
<keyword evidence="2" id="KW-1185">Reference proteome</keyword>
<dbReference type="AlphaFoldDB" id="A0A653MNC3"/>
<protein>
    <submittedName>
        <fullName evidence="1">Uncharacterized protein</fullName>
    </submittedName>
</protein>
<evidence type="ECO:0000313" key="2">
    <source>
        <dbReference type="Proteomes" id="UP000430202"/>
    </source>
</evidence>